<dbReference type="EMBL" id="CCBQ010000045">
    <property type="protein sequence ID" value="CDO95736.1"/>
    <property type="molecule type" value="Genomic_DNA"/>
</dbReference>
<organism evidence="7 8">
    <name type="scientific">Kluyveromyces dobzhanskii CBS 2104</name>
    <dbReference type="NCBI Taxonomy" id="1427455"/>
    <lineage>
        <taxon>Eukaryota</taxon>
        <taxon>Fungi</taxon>
        <taxon>Dikarya</taxon>
        <taxon>Ascomycota</taxon>
        <taxon>Saccharomycotina</taxon>
        <taxon>Saccharomycetes</taxon>
        <taxon>Saccharomycetales</taxon>
        <taxon>Saccharomycetaceae</taxon>
        <taxon>Kluyveromyces</taxon>
    </lineage>
</organism>
<dbReference type="Gene3D" id="1.50.10.10">
    <property type="match status" value="1"/>
</dbReference>
<dbReference type="PANTHER" id="PTHR11742">
    <property type="entry name" value="MANNOSYL-OLIGOSACCHARIDE ALPHA-1,2-MANNOSIDASE-RELATED"/>
    <property type="match status" value="1"/>
</dbReference>
<comment type="caution">
    <text evidence="7">The sequence shown here is derived from an EMBL/GenBank/DDBJ whole genome shotgun (WGS) entry which is preliminary data.</text>
</comment>
<dbReference type="InterPro" id="IPR012341">
    <property type="entry name" value="6hp_glycosidase-like_sf"/>
</dbReference>
<keyword evidence="8" id="KW-1185">Reference proteome</keyword>
<dbReference type="InterPro" id="IPR050749">
    <property type="entry name" value="Glycosyl_Hydrolase_47"/>
</dbReference>
<evidence type="ECO:0000256" key="5">
    <source>
        <dbReference type="ARBA" id="ARBA00023157"/>
    </source>
</evidence>
<protein>
    <submittedName>
        <fullName evidence="7">WGS project CCBQ000000000 data, contig 00015</fullName>
    </submittedName>
</protein>
<reference evidence="7 8" key="1">
    <citation type="submission" date="2014-03" db="EMBL/GenBank/DDBJ databases">
        <title>The genome of Kluyveromyces dobzhanskii.</title>
        <authorList>
            <person name="Nystedt B."/>
            <person name="Astrom S."/>
        </authorList>
    </citation>
    <scope>NUCLEOTIDE SEQUENCE [LARGE SCALE GENOMIC DNA]</scope>
    <source>
        <strain evidence="7 8">CBS 2104</strain>
    </source>
</reference>
<evidence type="ECO:0000256" key="1">
    <source>
        <dbReference type="ARBA" id="ARBA00001913"/>
    </source>
</evidence>
<dbReference type="PANTHER" id="PTHR11742:SF103">
    <property type="entry name" value="ENDOPLASMIC RETICULUM MANNOSIDASE MNL2-RELATED"/>
    <property type="match status" value="1"/>
</dbReference>
<comment type="similarity">
    <text evidence="3">Belongs to the glycosyl hydrolase 47 family.</text>
</comment>
<proteinExistence type="inferred from homology"/>
<comment type="pathway">
    <text evidence="2">Protein modification; protein glycosylation.</text>
</comment>
<dbReference type="GO" id="GO:0005509">
    <property type="term" value="F:calcium ion binding"/>
    <property type="evidence" value="ECO:0007669"/>
    <property type="project" value="InterPro"/>
</dbReference>
<evidence type="ECO:0000256" key="6">
    <source>
        <dbReference type="SAM" id="Phobius"/>
    </source>
</evidence>
<comment type="cofactor">
    <cofactor evidence="1">
        <name>Ca(2+)</name>
        <dbReference type="ChEBI" id="CHEBI:29108"/>
    </cofactor>
</comment>
<name>A0A0A8L9M2_9SACH</name>
<dbReference type="AlphaFoldDB" id="A0A0A8L9M2"/>
<dbReference type="OrthoDB" id="8118055at2759"/>
<dbReference type="GO" id="GO:0005783">
    <property type="term" value="C:endoplasmic reticulum"/>
    <property type="evidence" value="ECO:0007669"/>
    <property type="project" value="TreeGrafter"/>
</dbReference>
<evidence type="ECO:0000313" key="7">
    <source>
        <dbReference type="EMBL" id="CDO95736.1"/>
    </source>
</evidence>
<feature type="transmembrane region" description="Helical" evidence="6">
    <location>
        <begin position="12"/>
        <end position="31"/>
    </location>
</feature>
<evidence type="ECO:0000313" key="8">
    <source>
        <dbReference type="Proteomes" id="UP000031516"/>
    </source>
</evidence>
<dbReference type="Pfam" id="PF01532">
    <property type="entry name" value="Glyco_hydro_47"/>
    <property type="match status" value="1"/>
</dbReference>
<gene>
    <name evidence="7" type="ORF">KLDO_g3967</name>
</gene>
<dbReference type="InterPro" id="IPR036026">
    <property type="entry name" value="Seven-hairpin_glycosidases"/>
</dbReference>
<dbReference type="GO" id="GO:0016020">
    <property type="term" value="C:membrane"/>
    <property type="evidence" value="ECO:0007669"/>
    <property type="project" value="InterPro"/>
</dbReference>
<keyword evidence="6" id="KW-0472">Membrane</keyword>
<evidence type="ECO:0000256" key="3">
    <source>
        <dbReference type="ARBA" id="ARBA00007658"/>
    </source>
</evidence>
<evidence type="ECO:0000256" key="2">
    <source>
        <dbReference type="ARBA" id="ARBA00004922"/>
    </source>
</evidence>
<keyword evidence="6" id="KW-0812">Transmembrane</keyword>
<keyword evidence="6" id="KW-1133">Transmembrane helix</keyword>
<dbReference type="GO" id="GO:0005975">
    <property type="term" value="P:carbohydrate metabolic process"/>
    <property type="evidence" value="ECO:0007669"/>
    <property type="project" value="InterPro"/>
</dbReference>
<dbReference type="GO" id="GO:0036503">
    <property type="term" value="P:ERAD pathway"/>
    <property type="evidence" value="ECO:0007669"/>
    <property type="project" value="UniProtKB-ARBA"/>
</dbReference>
<sequence>MILRILLHSWKKFRSILLLLATASVLFYYTFENEIEHLNSFAYTDSLPLIQSSVLHGAAGDGSAATAGLSEVSKELTDKSSLSEKNKYFPILLENSNEALEYQLEEYDSKEPFHWFHPFYEKKTIVPYKQVSSQYPTLNSISSIHSNALIKEELLYHWTTRIKRITEYRHLDLQTNLSILSTDSFLQLNESLAIIKPSISTFDDPMDQRLWSSEILGSLVSVLNGKEEKNSALLKLTTEISDMLLRSYDTPNYLPQIPFYWKTTIQNRYAFQKTETSMLATNILEFLQLSHITNNIQLDSVISQTLKTISNSAHLFDIDYLFPAFVDASGCRPLSDEKIAKGEHLRGSNVLKSMQHGKYIQCSIKETLLPPHKMEDNLISLDTTELYLTILKAYHLNNGNLYDKKGAGTSVTKSLLHAIKMINDTMLFRPWLPTDSQQLLLPTSTKTRIHFDVLEDKNEVFIGKEYKVTSEGAKVSSLLTIAGVLFNDTSLINQGKAVAYGYYELFKLLNQIPDSVVLDKSIPDYSTFDARKKIDLIKHTHYKSTNMQHGVKVTENTKEKPKHYTNTDAHAIIPNIEDVNEEQLCWKSHTWPFYVNHMTVSTKPPFELIESLIYLYKVTEDYQWKLIGEDLMHSIEWAQLSVLDTGRLIRLFYALFEDHINIDKFVINSHYHFINRYFEISPTSKQVYQTFSDLI</sequence>
<evidence type="ECO:0000256" key="4">
    <source>
        <dbReference type="ARBA" id="ARBA00022801"/>
    </source>
</evidence>
<keyword evidence="4" id="KW-0378">Hydrolase</keyword>
<dbReference type="SUPFAM" id="SSF48225">
    <property type="entry name" value="Seven-hairpin glycosidases"/>
    <property type="match status" value="1"/>
</dbReference>
<dbReference type="GO" id="GO:0004571">
    <property type="term" value="F:mannosyl-oligosaccharide 1,2-alpha-mannosidase activity"/>
    <property type="evidence" value="ECO:0007669"/>
    <property type="project" value="InterPro"/>
</dbReference>
<dbReference type="Proteomes" id="UP000031516">
    <property type="component" value="Unassembled WGS sequence"/>
</dbReference>
<accession>A0A0A8L9M2</accession>
<keyword evidence="5" id="KW-1015">Disulfide bond</keyword>
<dbReference type="InterPro" id="IPR001382">
    <property type="entry name" value="Glyco_hydro_47"/>
</dbReference>